<evidence type="ECO:0000313" key="3">
    <source>
        <dbReference type="EnsemblMetazoa" id="ACUA009250-PA"/>
    </source>
</evidence>
<feature type="compositionally biased region" description="Basic and acidic residues" evidence="1">
    <location>
        <begin position="546"/>
        <end position="561"/>
    </location>
</feature>
<dbReference type="EnsemblMetazoa" id="ACUA009250-RA">
    <property type="protein sequence ID" value="ACUA009250-PA"/>
    <property type="gene ID" value="ACUA009250"/>
</dbReference>
<proteinExistence type="predicted"/>
<reference evidence="4" key="1">
    <citation type="submission" date="2013-09" db="EMBL/GenBank/DDBJ databases">
        <title>The Genome Sequence of Anopheles culicifacies species A.</title>
        <authorList>
            <consortium name="The Broad Institute Genomics Platform"/>
            <person name="Neafsey D.E."/>
            <person name="Besansky N."/>
            <person name="Howell P."/>
            <person name="Walton C."/>
            <person name="Young S.K."/>
            <person name="Zeng Q."/>
            <person name="Gargeya S."/>
            <person name="Fitzgerald M."/>
            <person name="Haas B."/>
            <person name="Abouelleil A."/>
            <person name="Allen A.W."/>
            <person name="Alvarado L."/>
            <person name="Arachchi H.M."/>
            <person name="Berlin A.M."/>
            <person name="Chapman S.B."/>
            <person name="Gainer-Dewar J."/>
            <person name="Goldberg J."/>
            <person name="Griggs A."/>
            <person name="Gujja S."/>
            <person name="Hansen M."/>
            <person name="Howarth C."/>
            <person name="Imamovic A."/>
            <person name="Ireland A."/>
            <person name="Larimer J."/>
            <person name="McCowan C."/>
            <person name="Murphy C."/>
            <person name="Pearson M."/>
            <person name="Poon T.W."/>
            <person name="Priest M."/>
            <person name="Roberts A."/>
            <person name="Saif S."/>
            <person name="Shea T."/>
            <person name="Sisk P."/>
            <person name="Sykes S."/>
            <person name="Wortman J."/>
            <person name="Nusbaum C."/>
            <person name="Birren B."/>
        </authorList>
    </citation>
    <scope>NUCLEOTIDE SEQUENCE [LARGE SCALE GENOMIC DNA]</scope>
    <source>
        <strain evidence="4">A-37</strain>
    </source>
</reference>
<dbReference type="VEuPathDB" id="VectorBase:ACUA009250"/>
<feature type="region of interest" description="Disordered" evidence="1">
    <location>
        <begin position="506"/>
        <end position="561"/>
    </location>
</feature>
<evidence type="ECO:0000256" key="1">
    <source>
        <dbReference type="SAM" id="MobiDB-lite"/>
    </source>
</evidence>
<dbReference type="EMBL" id="AXCM01014699">
    <property type="status" value="NOT_ANNOTATED_CDS"/>
    <property type="molecule type" value="Genomic_DNA"/>
</dbReference>
<accession>A0A182M4G2</accession>
<evidence type="ECO:0008006" key="5">
    <source>
        <dbReference type="Google" id="ProtNLM"/>
    </source>
</evidence>
<feature type="signal peptide" evidence="2">
    <location>
        <begin position="1"/>
        <end position="19"/>
    </location>
</feature>
<name>A0A182M4G2_9DIPT</name>
<feature type="chain" id="PRO_5008127830" description="Protein TsetseEP domain-containing protein" evidence="2">
    <location>
        <begin position="20"/>
        <end position="561"/>
    </location>
</feature>
<evidence type="ECO:0000256" key="2">
    <source>
        <dbReference type="SAM" id="SignalP"/>
    </source>
</evidence>
<dbReference type="AlphaFoldDB" id="A0A182M4G2"/>
<organism evidence="3 4">
    <name type="scientific">Anopheles culicifacies</name>
    <dbReference type="NCBI Taxonomy" id="139723"/>
    <lineage>
        <taxon>Eukaryota</taxon>
        <taxon>Metazoa</taxon>
        <taxon>Ecdysozoa</taxon>
        <taxon>Arthropoda</taxon>
        <taxon>Hexapoda</taxon>
        <taxon>Insecta</taxon>
        <taxon>Pterygota</taxon>
        <taxon>Neoptera</taxon>
        <taxon>Endopterygota</taxon>
        <taxon>Diptera</taxon>
        <taxon>Nematocera</taxon>
        <taxon>Culicoidea</taxon>
        <taxon>Culicidae</taxon>
        <taxon>Anophelinae</taxon>
        <taxon>Anopheles</taxon>
        <taxon>culicifacies species complex</taxon>
    </lineage>
</organism>
<dbReference type="Proteomes" id="UP000075883">
    <property type="component" value="Unassembled WGS sequence"/>
</dbReference>
<reference evidence="3" key="2">
    <citation type="submission" date="2020-05" db="UniProtKB">
        <authorList>
            <consortium name="EnsemblMetazoa"/>
        </authorList>
    </citation>
    <scope>IDENTIFICATION</scope>
    <source>
        <strain evidence="3">A-37</strain>
    </source>
</reference>
<protein>
    <recommendedName>
        <fullName evidence="5">Protein TsetseEP domain-containing protein</fullName>
    </recommendedName>
</protein>
<evidence type="ECO:0000313" key="4">
    <source>
        <dbReference type="Proteomes" id="UP000075883"/>
    </source>
</evidence>
<sequence>MKLFACWFILAVLGRDALADPRPDFGVNGKVAGSVQAKAVATEAGVSFDLIDFKTITLQSKYTVLKNLKQALTTIGNNIATTGQQLTVKLETLAPSTGTLPQVYDDVTAAIVSLQTLLQTGLATETAAIEQMVGEYITDMLTDASDQLLATLARLTTQIAIVKKAVNDAVAAYGSNTIPDEYLRRYVSPKMIYELLRILHDLKSDLPLVTYIIELTLGHLSTADAYLLDLMESVDVKVYETLMHYDTLKKEIMEDWYSVGNAIVAPLETSYEKQIADFAFIKDDLIAMETYAQYLQPALEAYEDLLGDTNRLTIPPLVETIYTNYLRSVVTLDDHLDRFYDEKLCAPVKAVLNVLIASGPWADYCFSKYSPRLLGLVSINSNRFLMCYQTEADRLSGLAVLVDRMLVQIVYDIEDLAMHLITCFNSLEDNTDCIASIGPYYSELAANLKLKIDDVLRLLTVQTKASANRAAACVAAGKCGFVASTESFARDILLYLEQISEPIPDPTPVRNLIPDPTPEPMPDPTLTDLASSDSERPSLLHTMMVRTEERPEWDSILGPDH</sequence>
<keyword evidence="4" id="KW-1185">Reference proteome</keyword>
<keyword evidence="2" id="KW-0732">Signal</keyword>